<dbReference type="GO" id="GO:0006282">
    <property type="term" value="P:regulation of DNA repair"/>
    <property type="evidence" value="ECO:0007669"/>
    <property type="project" value="InterPro"/>
</dbReference>
<evidence type="ECO:0000256" key="12">
    <source>
        <dbReference type="ARBA" id="ARBA00022927"/>
    </source>
</evidence>
<dbReference type="InterPro" id="IPR001680">
    <property type="entry name" value="WD40_rpt"/>
</dbReference>
<dbReference type="SUPFAM" id="SSF50998">
    <property type="entry name" value="Quinoprotein alcohol dehydrogenase-like"/>
    <property type="match status" value="1"/>
</dbReference>
<keyword evidence="6" id="KW-0963">Cytoplasm</keyword>
<dbReference type="HAMAP" id="MF_01114">
    <property type="entry name" value="RecX"/>
    <property type="match status" value="1"/>
</dbReference>
<dbReference type="Pfam" id="PF00400">
    <property type="entry name" value="WD40"/>
    <property type="match status" value="1"/>
</dbReference>
<name>A0AAW1TBM7_9CHLO</name>
<dbReference type="GO" id="GO:0003400">
    <property type="term" value="P:regulation of COPII vesicle coating"/>
    <property type="evidence" value="ECO:0007669"/>
    <property type="project" value="TreeGrafter"/>
</dbReference>
<comment type="similarity">
    <text evidence="3">Belongs to the RecX family.</text>
</comment>
<keyword evidence="11" id="KW-0931">ER-Golgi transport</keyword>
<evidence type="ECO:0000256" key="13">
    <source>
        <dbReference type="ARBA" id="ARBA00022989"/>
    </source>
</evidence>
<reference evidence="18 19" key="1">
    <citation type="journal article" date="2024" name="Nat. Commun.">
        <title>Phylogenomics reveals the evolutionary origins of lichenization in chlorophyte algae.</title>
        <authorList>
            <person name="Puginier C."/>
            <person name="Libourel C."/>
            <person name="Otte J."/>
            <person name="Skaloud P."/>
            <person name="Haon M."/>
            <person name="Grisel S."/>
            <person name="Petersen M."/>
            <person name="Berrin J.G."/>
            <person name="Delaux P.M."/>
            <person name="Dal Grande F."/>
            <person name="Keller J."/>
        </authorList>
    </citation>
    <scope>NUCLEOTIDE SEQUENCE [LARGE SCALE GENOMIC DNA]</scope>
    <source>
        <strain evidence="18 19">SAG 2523</strain>
    </source>
</reference>
<dbReference type="Gene3D" id="2.130.10.10">
    <property type="entry name" value="YVTN repeat-like/Quinoprotein amine dehydrogenase"/>
    <property type="match status" value="1"/>
</dbReference>
<evidence type="ECO:0000256" key="15">
    <source>
        <dbReference type="SAM" id="Phobius"/>
    </source>
</evidence>
<dbReference type="GO" id="GO:0006888">
    <property type="term" value="P:endoplasmic reticulum to Golgi vesicle-mediated transport"/>
    <property type="evidence" value="ECO:0007669"/>
    <property type="project" value="TreeGrafter"/>
</dbReference>
<dbReference type="InterPro" id="IPR011047">
    <property type="entry name" value="Quinoprotein_ADH-like_sf"/>
</dbReference>
<sequence length="574" mass="63614">MLLGVVRTVFRVSHLPRAERLSLLRAARRDTSLLWQPYQHTGQQRSKGLLKTYSTNWRPSDANQRRLVQNSEDEEEELSQPELKAYERAKASATASLALRSQSRQQLFEKLTERGYDPNVVHRALDRLQEVGLQSDREFAETYARSRWRQYRWAASRIRIELMKKGVSKENLDHALHELFGDSYTVRLHNDTVDEHDLEGPERELMGSARRQSHLTRGLPVETRRRRMKSSGIPNRLEVVCANGEQLAEPSGSLSLGNDAPMRSALHPSGRSLLLAMGNGGLQRIAVRPQLPSPPDVYVEDDGLAEQIPGTAIAQCLRFSDDGRFVGMGFTDGSVQVLEWPSLRCLLHLKDQRGMRDALRDVDFSPAHRNRILAATAEDGTGALWHWERGQPVASLELPPELKGGQFNGPSGDISLLSQRTCGDIVTAFDISPSGHALAIGHSEGEVKILATEKLVPLCRVKRAHTIFVTAITFAQDGKAVVSTSADATARVTVVEPPNGRSGASSKLSLAFLLAFIAVLLAVGVQIFRQWQSGDVDLYMADGFRTFARRSAASLLRLTSRSSLLASRSVQQPT</sequence>
<dbReference type="GO" id="GO:0005789">
    <property type="term" value="C:endoplasmic reticulum membrane"/>
    <property type="evidence" value="ECO:0007669"/>
    <property type="project" value="UniProtKB-SubCell"/>
</dbReference>
<evidence type="ECO:0000256" key="2">
    <source>
        <dbReference type="ARBA" id="ARBA00004496"/>
    </source>
</evidence>
<keyword evidence="13 15" id="KW-1133">Transmembrane helix</keyword>
<comment type="subcellular location">
    <subcellularLocation>
        <location evidence="2">Cytoplasm</location>
    </subcellularLocation>
    <subcellularLocation>
        <location evidence="1">Endoplasmic reticulum membrane</location>
        <topology evidence="1">Single-pass membrane protein</topology>
    </subcellularLocation>
</comment>
<evidence type="ECO:0000256" key="3">
    <source>
        <dbReference type="ARBA" id="ARBA00009695"/>
    </source>
</evidence>
<evidence type="ECO:0000256" key="11">
    <source>
        <dbReference type="ARBA" id="ARBA00022892"/>
    </source>
</evidence>
<evidence type="ECO:0000259" key="17">
    <source>
        <dbReference type="Pfam" id="PF21982"/>
    </source>
</evidence>
<dbReference type="GO" id="GO:0005829">
    <property type="term" value="C:cytosol"/>
    <property type="evidence" value="ECO:0007669"/>
    <property type="project" value="UniProtKB-ARBA"/>
</dbReference>
<evidence type="ECO:0000259" key="16">
    <source>
        <dbReference type="Pfam" id="PF02631"/>
    </source>
</evidence>
<feature type="domain" description="RecX second three-helical" evidence="16">
    <location>
        <begin position="135"/>
        <end position="176"/>
    </location>
</feature>
<dbReference type="InterPro" id="IPR003783">
    <property type="entry name" value="Regulatory_RecX"/>
</dbReference>
<keyword evidence="8 15" id="KW-0812">Transmembrane</keyword>
<dbReference type="Pfam" id="PF21982">
    <property type="entry name" value="RecX_HTH1"/>
    <property type="match status" value="1"/>
</dbReference>
<keyword evidence="14 15" id="KW-0472">Membrane</keyword>
<evidence type="ECO:0000256" key="10">
    <source>
        <dbReference type="ARBA" id="ARBA00022824"/>
    </source>
</evidence>
<evidence type="ECO:0000256" key="14">
    <source>
        <dbReference type="ARBA" id="ARBA00023136"/>
    </source>
</evidence>
<dbReference type="InterPro" id="IPR015943">
    <property type="entry name" value="WD40/YVTN_repeat-like_dom_sf"/>
</dbReference>
<dbReference type="InterPro" id="IPR053924">
    <property type="entry name" value="RecX_HTH_2nd"/>
</dbReference>
<comment type="caution">
    <text evidence="18">The sequence shown here is derived from an EMBL/GenBank/DDBJ whole genome shotgun (WGS) entry which is preliminary data.</text>
</comment>
<evidence type="ECO:0000256" key="9">
    <source>
        <dbReference type="ARBA" id="ARBA00022737"/>
    </source>
</evidence>
<evidence type="ECO:0000313" key="19">
    <source>
        <dbReference type="Proteomes" id="UP001485043"/>
    </source>
</evidence>
<keyword evidence="5" id="KW-0813">Transport</keyword>
<protein>
    <recommendedName>
        <fullName evidence="4">Regulatory protein RecX</fullName>
    </recommendedName>
</protein>
<dbReference type="InterPro" id="IPR045260">
    <property type="entry name" value="Sec12-like"/>
</dbReference>
<feature type="transmembrane region" description="Helical" evidence="15">
    <location>
        <begin position="508"/>
        <end position="528"/>
    </location>
</feature>
<evidence type="ECO:0000256" key="6">
    <source>
        <dbReference type="ARBA" id="ARBA00022490"/>
    </source>
</evidence>
<dbReference type="PANTHER" id="PTHR23284:SF0">
    <property type="entry name" value="PROLACTIN REGULATORY ELEMENT-BINDING PROTEIN"/>
    <property type="match status" value="1"/>
</dbReference>
<evidence type="ECO:0000256" key="5">
    <source>
        <dbReference type="ARBA" id="ARBA00022448"/>
    </source>
</evidence>
<keyword evidence="12" id="KW-0653">Protein transport</keyword>
<dbReference type="AlphaFoldDB" id="A0AAW1TBM7"/>
<evidence type="ECO:0000256" key="4">
    <source>
        <dbReference type="ARBA" id="ARBA00018111"/>
    </source>
</evidence>
<dbReference type="Pfam" id="PF02631">
    <property type="entry name" value="RecX_HTH2"/>
    <property type="match status" value="1"/>
</dbReference>
<evidence type="ECO:0000256" key="8">
    <source>
        <dbReference type="ARBA" id="ARBA00022692"/>
    </source>
</evidence>
<organism evidence="18 19">
    <name type="scientific">Apatococcus fuscideae</name>
    <dbReference type="NCBI Taxonomy" id="2026836"/>
    <lineage>
        <taxon>Eukaryota</taxon>
        <taxon>Viridiplantae</taxon>
        <taxon>Chlorophyta</taxon>
        <taxon>core chlorophytes</taxon>
        <taxon>Trebouxiophyceae</taxon>
        <taxon>Chlorellales</taxon>
        <taxon>Chlorellaceae</taxon>
        <taxon>Apatococcus</taxon>
    </lineage>
</organism>
<keyword evidence="19" id="KW-1185">Reference proteome</keyword>
<keyword evidence="9" id="KW-0677">Repeat</keyword>
<dbReference type="GO" id="GO:0005085">
    <property type="term" value="F:guanyl-nucleotide exchange factor activity"/>
    <property type="evidence" value="ECO:0007669"/>
    <property type="project" value="InterPro"/>
</dbReference>
<evidence type="ECO:0000256" key="1">
    <source>
        <dbReference type="ARBA" id="ARBA00004389"/>
    </source>
</evidence>
<dbReference type="PANTHER" id="PTHR23284">
    <property type="entry name" value="PROLACTIN REGULATORY ELEMENT BINDING PROTEIN"/>
    <property type="match status" value="1"/>
</dbReference>
<evidence type="ECO:0000313" key="18">
    <source>
        <dbReference type="EMBL" id="KAK9865784.1"/>
    </source>
</evidence>
<feature type="domain" description="RecX first three-helical" evidence="17">
    <location>
        <begin position="89"/>
        <end position="128"/>
    </location>
</feature>
<dbReference type="InterPro" id="IPR053926">
    <property type="entry name" value="RecX_HTH_1st"/>
</dbReference>
<dbReference type="GO" id="GO:0015031">
    <property type="term" value="P:protein transport"/>
    <property type="evidence" value="ECO:0007669"/>
    <property type="project" value="UniProtKB-KW"/>
</dbReference>
<dbReference type="Gene3D" id="1.10.10.10">
    <property type="entry name" value="Winged helix-like DNA-binding domain superfamily/Winged helix DNA-binding domain"/>
    <property type="match status" value="2"/>
</dbReference>
<gene>
    <name evidence="18" type="ORF">WJX84_006174</name>
</gene>
<proteinExistence type="inferred from homology"/>
<dbReference type="EMBL" id="JALJOV010000217">
    <property type="protein sequence ID" value="KAK9865784.1"/>
    <property type="molecule type" value="Genomic_DNA"/>
</dbReference>
<dbReference type="InterPro" id="IPR036388">
    <property type="entry name" value="WH-like_DNA-bd_sf"/>
</dbReference>
<accession>A0AAW1TBM7</accession>
<keyword evidence="7" id="KW-0853">WD repeat</keyword>
<evidence type="ECO:0000256" key="7">
    <source>
        <dbReference type="ARBA" id="ARBA00022574"/>
    </source>
</evidence>
<dbReference type="SMART" id="SM00320">
    <property type="entry name" value="WD40"/>
    <property type="match status" value="4"/>
</dbReference>
<dbReference type="Proteomes" id="UP001485043">
    <property type="component" value="Unassembled WGS sequence"/>
</dbReference>
<keyword evidence="10" id="KW-0256">Endoplasmic reticulum</keyword>